<proteinExistence type="predicted"/>
<protein>
    <recommendedName>
        <fullName evidence="1">DUF8180 domain-containing protein</fullName>
    </recommendedName>
</protein>
<reference evidence="2" key="1">
    <citation type="submission" date="2020-06" db="EMBL/GenBank/DDBJ databases">
        <title>Unique genomic features of the anaerobic methanotrophic archaea.</title>
        <authorList>
            <person name="Chadwick G.L."/>
            <person name="Skennerton C.T."/>
            <person name="Laso-Perez R."/>
            <person name="Leu A.O."/>
            <person name="Speth D.R."/>
            <person name="Yu H."/>
            <person name="Morgan-Lang C."/>
            <person name="Hatzenpichler R."/>
            <person name="Goudeau D."/>
            <person name="Malmstrom R."/>
            <person name="Brazelton W.J."/>
            <person name="Woyke T."/>
            <person name="Hallam S.J."/>
            <person name="Tyson G.W."/>
            <person name="Wegener G."/>
            <person name="Boetius A."/>
            <person name="Orphan V."/>
        </authorList>
    </citation>
    <scope>NUCLEOTIDE SEQUENCE</scope>
</reference>
<evidence type="ECO:0000313" key="2">
    <source>
        <dbReference type="EMBL" id="QNO55863.1"/>
    </source>
</evidence>
<evidence type="ECO:0000259" key="1">
    <source>
        <dbReference type="Pfam" id="PF26551"/>
    </source>
</evidence>
<dbReference type="Pfam" id="PF26551">
    <property type="entry name" value="DUF8180"/>
    <property type="match status" value="1"/>
</dbReference>
<sequence length="83" mass="9977">METEKEKEKEKLSLLLVYWIEHNKEHEKDFKRWAEKANGFGEIGTKVYEAIMEAVEHMEEVNECLFNAFEDINNKDKKDKNKK</sequence>
<dbReference type="EMBL" id="MT631632">
    <property type="protein sequence ID" value="QNO55863.1"/>
    <property type="molecule type" value="Genomic_DNA"/>
</dbReference>
<dbReference type="AlphaFoldDB" id="A0A7G9Z6H9"/>
<accession>A0A7G9Z6H9</accession>
<dbReference type="InterPro" id="IPR058493">
    <property type="entry name" value="DUF8180"/>
</dbReference>
<name>A0A7G9Z6H9_9EURY</name>
<feature type="domain" description="DUF8180" evidence="1">
    <location>
        <begin position="13"/>
        <end position="70"/>
    </location>
</feature>
<gene>
    <name evidence="2" type="ORF">FMLIDMBJ_00011</name>
</gene>
<organism evidence="2">
    <name type="scientific">Candidatus Methanophaga sp. ANME-1 ERB7</name>
    <dbReference type="NCBI Taxonomy" id="2759913"/>
    <lineage>
        <taxon>Archaea</taxon>
        <taxon>Methanobacteriati</taxon>
        <taxon>Methanobacteriota</taxon>
        <taxon>Stenosarchaea group</taxon>
        <taxon>Methanomicrobia</taxon>
        <taxon>Candidatus Methanophagales</taxon>
        <taxon>Candidatus Methanophagaceae</taxon>
        <taxon>Candidatus Methanophaga</taxon>
    </lineage>
</organism>